<gene>
    <name evidence="8" type="ORF">MCNOR_2556</name>
</gene>
<dbReference type="CDD" id="cd00609">
    <property type="entry name" value="AAT_like"/>
    <property type="match status" value="1"/>
</dbReference>
<dbReference type="EC" id="2.6.1.-" evidence="6"/>
<comment type="similarity">
    <text evidence="2 6">Belongs to the class-I pyridoxal-phosphate-dependent aminotransferase family.</text>
</comment>
<comment type="cofactor">
    <cofactor evidence="1 6">
        <name>pyridoxal 5'-phosphate</name>
        <dbReference type="ChEBI" id="CHEBI:597326"/>
    </cofactor>
</comment>
<dbReference type="InterPro" id="IPR015424">
    <property type="entry name" value="PyrdxlP-dep_Trfase"/>
</dbReference>
<evidence type="ECO:0000256" key="2">
    <source>
        <dbReference type="ARBA" id="ARBA00007441"/>
    </source>
</evidence>
<dbReference type="GO" id="GO:0006520">
    <property type="term" value="P:amino acid metabolic process"/>
    <property type="evidence" value="ECO:0007669"/>
    <property type="project" value="InterPro"/>
</dbReference>
<dbReference type="InterPro" id="IPR050596">
    <property type="entry name" value="AspAT/PAT-like"/>
</dbReference>
<evidence type="ECO:0000256" key="6">
    <source>
        <dbReference type="RuleBase" id="RU000481"/>
    </source>
</evidence>
<name>A0AA35USA0_METCP</name>
<evidence type="ECO:0000259" key="7">
    <source>
        <dbReference type="Pfam" id="PF00155"/>
    </source>
</evidence>
<dbReference type="Pfam" id="PF00155">
    <property type="entry name" value="Aminotran_1_2"/>
    <property type="match status" value="1"/>
</dbReference>
<dbReference type="SUPFAM" id="SSF53383">
    <property type="entry name" value="PLP-dependent transferases"/>
    <property type="match status" value="1"/>
</dbReference>
<organism evidence="8 9">
    <name type="scientific">Methylococcus capsulatus</name>
    <dbReference type="NCBI Taxonomy" id="414"/>
    <lineage>
        <taxon>Bacteria</taxon>
        <taxon>Pseudomonadati</taxon>
        <taxon>Pseudomonadota</taxon>
        <taxon>Gammaproteobacteria</taxon>
        <taxon>Methylococcales</taxon>
        <taxon>Methylococcaceae</taxon>
        <taxon>Methylococcus</taxon>
    </lineage>
</organism>
<evidence type="ECO:0000256" key="4">
    <source>
        <dbReference type="ARBA" id="ARBA00022679"/>
    </source>
</evidence>
<keyword evidence="3 6" id="KW-0032">Aminotransferase</keyword>
<dbReference type="Gene3D" id="3.40.640.10">
    <property type="entry name" value="Type I PLP-dependent aspartate aminotransferase-like (Major domain)"/>
    <property type="match status" value="1"/>
</dbReference>
<dbReference type="InterPro" id="IPR015421">
    <property type="entry name" value="PyrdxlP-dep_Trfase_major"/>
</dbReference>
<protein>
    <recommendedName>
        <fullName evidence="6">Aminotransferase</fullName>
        <ecNumber evidence="6">2.6.1.-</ecNumber>
    </recommendedName>
</protein>
<evidence type="ECO:0000256" key="1">
    <source>
        <dbReference type="ARBA" id="ARBA00001933"/>
    </source>
</evidence>
<dbReference type="PROSITE" id="PS00105">
    <property type="entry name" value="AA_TRANSFER_CLASS_1"/>
    <property type="match status" value="1"/>
</dbReference>
<feature type="domain" description="Aminotransferase class I/classII large" evidence="7">
    <location>
        <begin position="47"/>
        <end position="394"/>
    </location>
</feature>
<accession>A0AA35USA0</accession>
<evidence type="ECO:0000313" key="8">
    <source>
        <dbReference type="EMBL" id="CAI8853991.1"/>
    </source>
</evidence>
<dbReference type="GO" id="GO:0030170">
    <property type="term" value="F:pyridoxal phosphate binding"/>
    <property type="evidence" value="ECO:0007669"/>
    <property type="project" value="InterPro"/>
</dbReference>
<proteinExistence type="inferred from homology"/>
<dbReference type="RefSeq" id="WP_017366349.1">
    <property type="nucleotide sequence ID" value="NZ_OX458332.1"/>
</dbReference>
<evidence type="ECO:0000256" key="3">
    <source>
        <dbReference type="ARBA" id="ARBA00022576"/>
    </source>
</evidence>
<dbReference type="AlphaFoldDB" id="A0AA35USA0"/>
<evidence type="ECO:0000256" key="5">
    <source>
        <dbReference type="ARBA" id="ARBA00022898"/>
    </source>
</evidence>
<dbReference type="InterPro" id="IPR004838">
    <property type="entry name" value="NHTrfase_class1_PyrdxlP-BS"/>
</dbReference>
<keyword evidence="4 6" id="KW-0808">Transferase</keyword>
<keyword evidence="5" id="KW-0663">Pyridoxal phosphate</keyword>
<dbReference type="Proteomes" id="UP001158598">
    <property type="component" value="Chromosome"/>
</dbReference>
<sequence length="400" mass="43256">MNRRQHEAGQAIPAAEQGGCLADAIRPFHVMAILARARELESSGRSIVHLEIGEPDFPTPEPVAAAATRFLAGGQVRYTPAAGLPELRERIAAYYAERYGVAVAPQRIFLTPGASGALSLALAVALSPGRRVMLADPGYPCYSNFVRLYSGDPHAVPVGAEQDFQLNAALCRTHCGGDVPVAISASPSNPTGTVMRTGVLRELVEWFEAEGGILISDEIYHGLEYGGRAVSALEFGQHTFVVNSFSKYFGMTGWRLGWVVVPEAYAAAVERVAQNIFISAPTLSQYAALAAFSEESRAELERRRQAFEARRDFLWEELVRLGFGVPVAPSGAFYIYADCSAFAEDSAEFAARLLETAGVAVTPGKDFGAQSPERYLRFAYTADIPVLQEAVGRIRRFVTG</sequence>
<dbReference type="GO" id="GO:0008483">
    <property type="term" value="F:transaminase activity"/>
    <property type="evidence" value="ECO:0007669"/>
    <property type="project" value="UniProtKB-KW"/>
</dbReference>
<dbReference type="EMBL" id="OX458332">
    <property type="protein sequence ID" value="CAI8853991.1"/>
    <property type="molecule type" value="Genomic_DNA"/>
</dbReference>
<reference evidence="8" key="1">
    <citation type="submission" date="2023-03" db="EMBL/GenBank/DDBJ databases">
        <authorList>
            <person name="Pearce D."/>
        </authorList>
    </citation>
    <scope>NUCLEOTIDE SEQUENCE</scope>
    <source>
        <strain evidence="8">Mc</strain>
    </source>
</reference>
<dbReference type="InterPro" id="IPR004839">
    <property type="entry name" value="Aminotransferase_I/II_large"/>
</dbReference>
<evidence type="ECO:0000313" key="9">
    <source>
        <dbReference type="Proteomes" id="UP001158598"/>
    </source>
</evidence>
<dbReference type="PANTHER" id="PTHR46383">
    <property type="entry name" value="ASPARTATE AMINOTRANSFERASE"/>
    <property type="match status" value="1"/>
</dbReference>
<dbReference type="PANTHER" id="PTHR46383:SF2">
    <property type="entry name" value="AMINOTRANSFERASE"/>
    <property type="match status" value="1"/>
</dbReference>